<evidence type="ECO:0008006" key="2">
    <source>
        <dbReference type="Google" id="ProtNLM"/>
    </source>
</evidence>
<dbReference type="EMBL" id="HBIJ01005110">
    <property type="protein sequence ID" value="CAE0362858.1"/>
    <property type="molecule type" value="Transcribed_RNA"/>
</dbReference>
<organism evidence="1">
    <name type="scientific">Aureoumbra lagunensis</name>
    <dbReference type="NCBI Taxonomy" id="44058"/>
    <lineage>
        <taxon>Eukaryota</taxon>
        <taxon>Sar</taxon>
        <taxon>Stramenopiles</taxon>
        <taxon>Ochrophyta</taxon>
        <taxon>Pelagophyceae</taxon>
        <taxon>Pelagomonadales</taxon>
        <taxon>Aureoumbra</taxon>
    </lineage>
</organism>
<dbReference type="InterPro" id="IPR019410">
    <property type="entry name" value="Methyltransf_16"/>
</dbReference>
<name>A0A7S3JTP3_9STRA</name>
<protein>
    <recommendedName>
        <fullName evidence="2">Calmodulin-lysine N-methyltransferase</fullName>
    </recommendedName>
</protein>
<evidence type="ECO:0000313" key="1">
    <source>
        <dbReference type="EMBL" id="CAE0362858.1"/>
    </source>
</evidence>
<dbReference type="PANTHER" id="PTHR14614">
    <property type="entry name" value="HEPATOCELLULAR CARCINOMA-ASSOCIATED ANTIGEN"/>
    <property type="match status" value="1"/>
</dbReference>
<reference evidence="1" key="1">
    <citation type="submission" date="2021-01" db="EMBL/GenBank/DDBJ databases">
        <authorList>
            <person name="Corre E."/>
            <person name="Pelletier E."/>
            <person name="Niang G."/>
            <person name="Scheremetjew M."/>
            <person name="Finn R."/>
            <person name="Kale V."/>
            <person name="Holt S."/>
            <person name="Cochrane G."/>
            <person name="Meng A."/>
            <person name="Brown T."/>
            <person name="Cohen L."/>
        </authorList>
    </citation>
    <scope>NUCLEOTIDE SEQUENCE</scope>
    <source>
        <strain evidence="1">CCMP1510</strain>
    </source>
</reference>
<dbReference type="InterPro" id="IPR029063">
    <property type="entry name" value="SAM-dependent_MTases_sf"/>
</dbReference>
<accession>A0A7S3JTP3</accession>
<dbReference type="Gene3D" id="3.40.50.150">
    <property type="entry name" value="Vaccinia Virus protein VP39"/>
    <property type="match status" value="1"/>
</dbReference>
<dbReference type="AlphaFoldDB" id="A0A7S3JTP3"/>
<dbReference type="Pfam" id="PF10294">
    <property type="entry name" value="Methyltransf_16"/>
    <property type="match status" value="1"/>
</dbReference>
<sequence length="283" mass="31843">MRCSSIRLFRSLFLLEDEKIDDFRHDELRTKSKFKIGSHCIRLKRGEGSTGGSAWYGATLLAEYLNADPELKMAALAAPNWSKFSLSDARTIELGAGLGLTSIITGILGANAVLATDGSTSLIPILQANLETNLSSNQQQFSNVCARHLDWRDLEKVASIAKSFSPNLIIGSDLVYGRDNSFFTSHLYLVAAMAILAKSNKNSLVMYAHTTRFHGDDSSFWRHFDHFFVRTKLHWSPTSRESFYSQNKKRTQIWIAVLRPDVSITTPLNSRRLPSSKFYQKTK</sequence>
<proteinExistence type="predicted"/>
<gene>
    <name evidence="1" type="ORF">ALAG00032_LOCUS3599</name>
</gene>
<dbReference type="SUPFAM" id="SSF53335">
    <property type="entry name" value="S-adenosyl-L-methionine-dependent methyltransferases"/>
    <property type="match status" value="1"/>
</dbReference>